<feature type="domain" description="Thiamine phosphate synthase/TenI" evidence="3">
    <location>
        <begin position="14"/>
        <end position="191"/>
    </location>
</feature>
<evidence type="ECO:0000313" key="4">
    <source>
        <dbReference type="EMBL" id="NIJ56816.1"/>
    </source>
</evidence>
<dbReference type="SUPFAM" id="SSF51391">
    <property type="entry name" value="Thiamin phosphate synthase"/>
    <property type="match status" value="1"/>
</dbReference>
<keyword evidence="4" id="KW-0808">Transferase</keyword>
<name>A0ABX0UV28_9HYPH</name>
<dbReference type="PANTHER" id="PTHR20857:SF15">
    <property type="entry name" value="THIAMINE-PHOSPHATE SYNTHASE"/>
    <property type="match status" value="1"/>
</dbReference>
<evidence type="ECO:0000313" key="5">
    <source>
        <dbReference type="Proteomes" id="UP001429580"/>
    </source>
</evidence>
<dbReference type="Pfam" id="PF02581">
    <property type="entry name" value="TMP-TENI"/>
    <property type="match status" value="1"/>
</dbReference>
<organism evidence="4 5">
    <name type="scientific">Pseudochelatococcus lubricantis</name>
    <dbReference type="NCBI Taxonomy" id="1538102"/>
    <lineage>
        <taxon>Bacteria</taxon>
        <taxon>Pseudomonadati</taxon>
        <taxon>Pseudomonadota</taxon>
        <taxon>Alphaproteobacteria</taxon>
        <taxon>Hyphomicrobiales</taxon>
        <taxon>Chelatococcaceae</taxon>
        <taxon>Pseudochelatococcus</taxon>
    </lineage>
</organism>
<protein>
    <submittedName>
        <fullName evidence="4">Thiamine-phosphate pyrophosphorylase</fullName>
        <ecNumber evidence="4">2.5.1.3</ecNumber>
    </submittedName>
</protein>
<dbReference type="Proteomes" id="UP001429580">
    <property type="component" value="Unassembled WGS sequence"/>
</dbReference>
<dbReference type="Gene3D" id="3.20.20.70">
    <property type="entry name" value="Aldolase class I"/>
    <property type="match status" value="1"/>
</dbReference>
<dbReference type="RefSeq" id="WP_166948587.1">
    <property type="nucleotide sequence ID" value="NZ_JAASQI010000001.1"/>
</dbReference>
<dbReference type="EMBL" id="JAASQI010000001">
    <property type="protein sequence ID" value="NIJ56816.1"/>
    <property type="molecule type" value="Genomic_DNA"/>
</dbReference>
<dbReference type="PANTHER" id="PTHR20857">
    <property type="entry name" value="THIAMINE-PHOSPHATE PYROPHOSPHORYLASE"/>
    <property type="match status" value="1"/>
</dbReference>
<dbReference type="EC" id="2.5.1.3" evidence="4"/>
<keyword evidence="2" id="KW-0784">Thiamine biosynthesis</keyword>
<dbReference type="InterPro" id="IPR013785">
    <property type="entry name" value="Aldolase_TIM"/>
</dbReference>
<evidence type="ECO:0000259" key="3">
    <source>
        <dbReference type="Pfam" id="PF02581"/>
    </source>
</evidence>
<accession>A0ABX0UV28</accession>
<comment type="caution">
    <text evidence="4">The sequence shown here is derived from an EMBL/GenBank/DDBJ whole genome shotgun (WGS) entry which is preliminary data.</text>
</comment>
<evidence type="ECO:0000256" key="1">
    <source>
        <dbReference type="ARBA" id="ARBA00004948"/>
    </source>
</evidence>
<keyword evidence="5" id="KW-1185">Reference proteome</keyword>
<dbReference type="CDD" id="cd00564">
    <property type="entry name" value="TMP_TenI"/>
    <property type="match status" value="1"/>
</dbReference>
<dbReference type="InterPro" id="IPR022998">
    <property type="entry name" value="ThiamineP_synth_TenI"/>
</dbReference>
<comment type="pathway">
    <text evidence="1">Cofactor biosynthesis; thiamine diphosphate biosynthesis.</text>
</comment>
<dbReference type="InterPro" id="IPR036206">
    <property type="entry name" value="ThiamineP_synth_sf"/>
</dbReference>
<sequence length="210" mass="20949">MNRRLPAPSVLIVTDRRQLAGGAGGLGPLADTAFAGGCRWISLREKDLDADAQVELARDLKRRAAAVGGRVTVHGAAEIALRAGVDGVHLPEAANAAAARAVLGEDALIGQSVHTPEQARDADPAHLDYIIAGPAFATASKPGYGPWLGATGLAVIVQAARVPVIAIGGIDANSAPVCLAAGAAGVAVMGGVMRAADPAAEVRALIAALG</sequence>
<dbReference type="GO" id="GO:0004789">
    <property type="term" value="F:thiamine-phosphate diphosphorylase activity"/>
    <property type="evidence" value="ECO:0007669"/>
    <property type="project" value="UniProtKB-EC"/>
</dbReference>
<evidence type="ECO:0000256" key="2">
    <source>
        <dbReference type="ARBA" id="ARBA00022977"/>
    </source>
</evidence>
<proteinExistence type="predicted"/>
<gene>
    <name evidence="4" type="ORF">FHS82_000629</name>
</gene>
<reference evidence="4 5" key="1">
    <citation type="submission" date="2020-03" db="EMBL/GenBank/DDBJ databases">
        <title>Genomic Encyclopedia of Type Strains, Phase IV (KMG-IV): sequencing the most valuable type-strain genomes for metagenomic binning, comparative biology and taxonomic classification.</title>
        <authorList>
            <person name="Goeker M."/>
        </authorList>
    </citation>
    <scope>NUCLEOTIDE SEQUENCE [LARGE SCALE GENOMIC DNA]</scope>
    <source>
        <strain evidence="4 5">DSM 103870</strain>
    </source>
</reference>